<dbReference type="PANTHER" id="PTHR47331">
    <property type="entry name" value="PHD-TYPE DOMAIN-CONTAINING PROTEIN"/>
    <property type="match status" value="1"/>
</dbReference>
<dbReference type="GeneID" id="119629793"/>
<dbReference type="GO" id="GO:0071897">
    <property type="term" value="P:DNA biosynthetic process"/>
    <property type="evidence" value="ECO:0007669"/>
    <property type="project" value="UniProtKB-ARBA"/>
</dbReference>
<name>A0A8R2QZR0_BOMMO</name>
<organism evidence="1 2">
    <name type="scientific">Bombyx mori</name>
    <name type="common">Silk moth</name>
    <dbReference type="NCBI Taxonomy" id="7091"/>
    <lineage>
        <taxon>Eukaryota</taxon>
        <taxon>Metazoa</taxon>
        <taxon>Ecdysozoa</taxon>
        <taxon>Arthropoda</taxon>
        <taxon>Hexapoda</taxon>
        <taxon>Insecta</taxon>
        <taxon>Pterygota</taxon>
        <taxon>Neoptera</taxon>
        <taxon>Endopterygota</taxon>
        <taxon>Lepidoptera</taxon>
        <taxon>Glossata</taxon>
        <taxon>Ditrysia</taxon>
        <taxon>Bombycoidea</taxon>
        <taxon>Bombycidae</taxon>
        <taxon>Bombycinae</taxon>
        <taxon>Bombyx</taxon>
    </lineage>
</organism>
<accession>A0A8R2QZR0</accession>
<dbReference type="KEGG" id="bmor:119629793"/>
<dbReference type="RefSeq" id="XP_037872899.1">
    <property type="nucleotide sequence ID" value="XM_038016971.1"/>
</dbReference>
<dbReference type="PANTHER" id="PTHR47331:SF1">
    <property type="entry name" value="GAG-LIKE PROTEIN"/>
    <property type="match status" value="1"/>
</dbReference>
<dbReference type="InterPro" id="IPR043502">
    <property type="entry name" value="DNA/RNA_pol_sf"/>
</dbReference>
<dbReference type="Proteomes" id="UP000005204">
    <property type="component" value="Unassembled WGS sequence"/>
</dbReference>
<evidence type="ECO:0000313" key="2">
    <source>
        <dbReference type="Proteomes" id="UP000005204"/>
    </source>
</evidence>
<reference evidence="2" key="1">
    <citation type="journal article" date="2008" name="Insect Biochem. Mol. Biol.">
        <title>The genome of a lepidopteran model insect, the silkworm Bombyx mori.</title>
        <authorList>
            <consortium name="International Silkworm Genome Consortium"/>
        </authorList>
    </citation>
    <scope>NUCLEOTIDE SEQUENCE [LARGE SCALE GENOMIC DNA]</scope>
    <source>
        <strain evidence="2">p50T</strain>
    </source>
</reference>
<dbReference type="EnsemblMetazoa" id="XM_038016971.1">
    <property type="protein sequence ID" value="XP_037872899.1"/>
    <property type="gene ID" value="LOC119629793"/>
</dbReference>
<evidence type="ECO:0008006" key="3">
    <source>
        <dbReference type="Google" id="ProtNLM"/>
    </source>
</evidence>
<keyword evidence="2" id="KW-1185">Reference proteome</keyword>
<protein>
    <recommendedName>
        <fullName evidence="3">Reverse transcriptase</fullName>
    </recommendedName>
</protein>
<proteinExistence type="predicted"/>
<evidence type="ECO:0000313" key="1">
    <source>
        <dbReference type="EnsemblMetazoa" id="XP_037872899.1"/>
    </source>
</evidence>
<dbReference type="AlphaFoldDB" id="A0A8R2QZR0"/>
<reference evidence="1" key="2">
    <citation type="submission" date="2022-06" db="UniProtKB">
        <authorList>
            <consortium name="EnsemblMetazoa"/>
        </authorList>
    </citation>
    <scope>IDENTIFICATION</scope>
    <source>
        <strain evidence="1">p50T (Dazao)</strain>
    </source>
</reference>
<dbReference type="SUPFAM" id="SSF56672">
    <property type="entry name" value="DNA/RNA polymerases"/>
    <property type="match status" value="1"/>
</dbReference>
<sequence length="148" mass="17310">MEEIPKNEIHKRKSVYLPHHAVVHTDRETSKTRVVFDASAKGSNCVSLNDELLVGPQLQEDLRNILMRSRLHRVYYASDIQKMYLQILLYEEDADRYQRLLWRENDTDPIKEYRMLRVTFGTAAAPHLAVRTLHQVADDEGRNHPMAV</sequence>